<dbReference type="CDD" id="cd00093">
    <property type="entry name" value="HTH_XRE"/>
    <property type="match status" value="1"/>
</dbReference>
<dbReference type="AlphaFoldDB" id="A0A2T4PSV7"/>
<dbReference type="SMART" id="SM00530">
    <property type="entry name" value="HTH_XRE"/>
    <property type="match status" value="1"/>
</dbReference>
<accession>A0A2T4PSV7</accession>
<evidence type="ECO:0000313" key="6">
    <source>
        <dbReference type="Proteomes" id="UP000627155"/>
    </source>
</evidence>
<gene>
    <name evidence="3" type="ORF">BU072_07880</name>
    <name evidence="4" type="ORF">I6J37_12440</name>
</gene>
<proteinExistence type="predicted"/>
<keyword evidence="1" id="KW-1133">Transmembrane helix</keyword>
<dbReference type="PROSITE" id="PS50943">
    <property type="entry name" value="HTH_CROC1"/>
    <property type="match status" value="1"/>
</dbReference>
<name>A0A2T4PSV7_9STAP</name>
<sequence>MKYIGETLRNKREQLGMTLVELEEKTKIQRPFLVMIEKNDFENLPNPDYTRGFITKYASAINVSPAELIDKHQSELPKTPPSAKEAFRLLTQEKRSQTEISENKMVAKLITQMVTFFGLCLIGWILLIIII</sequence>
<dbReference type="STRING" id="1167632.GCA_000286335_00071"/>
<dbReference type="InterPro" id="IPR010982">
    <property type="entry name" value="Lambda_DNA-bd_dom_sf"/>
</dbReference>
<dbReference type="PANTHER" id="PTHR34475:SF1">
    <property type="entry name" value="CYTOSKELETON PROTEIN RODZ"/>
    <property type="match status" value="1"/>
</dbReference>
<dbReference type="EMBL" id="PZFK01000014">
    <property type="protein sequence ID" value="PTI29422.1"/>
    <property type="molecule type" value="Genomic_DNA"/>
</dbReference>
<feature type="domain" description="HTH cro/C1-type" evidence="2">
    <location>
        <begin position="8"/>
        <end position="68"/>
    </location>
</feature>
<protein>
    <submittedName>
        <fullName evidence="4">Helix-turn-helix domain-containing protein</fullName>
    </submittedName>
    <submittedName>
        <fullName evidence="3">Transcriptional regulator</fullName>
    </submittedName>
</protein>
<dbReference type="GO" id="GO:0003677">
    <property type="term" value="F:DNA binding"/>
    <property type="evidence" value="ECO:0007669"/>
    <property type="project" value="InterPro"/>
</dbReference>
<dbReference type="RefSeq" id="WP_016910800.1">
    <property type="nucleotide sequence ID" value="NZ_BMDF01000002.1"/>
</dbReference>
<dbReference type="Proteomes" id="UP000627155">
    <property type="component" value="Chromosome"/>
</dbReference>
<evidence type="ECO:0000313" key="4">
    <source>
        <dbReference type="EMBL" id="QRO84968.1"/>
    </source>
</evidence>
<evidence type="ECO:0000259" key="2">
    <source>
        <dbReference type="PROSITE" id="PS50943"/>
    </source>
</evidence>
<dbReference type="SUPFAM" id="SSF47413">
    <property type="entry name" value="lambda repressor-like DNA-binding domains"/>
    <property type="match status" value="1"/>
</dbReference>
<feature type="transmembrane region" description="Helical" evidence="1">
    <location>
        <begin position="109"/>
        <end position="130"/>
    </location>
</feature>
<reference evidence="4 6" key="3">
    <citation type="submission" date="2021-02" db="EMBL/GenBank/DDBJ databases">
        <title>FDA dAtabase for Regulatory Grade micrObial Sequences (FDA-ARGOS): Supporting development and validation of Infectious Disease Dx tests.</title>
        <authorList>
            <person name="Sproer C."/>
            <person name="Gronow S."/>
            <person name="Severitt S."/>
            <person name="Schroder I."/>
            <person name="Tallon L."/>
            <person name="Sadzewicz L."/>
            <person name="Zhao X."/>
            <person name="Boylan J."/>
            <person name="Ott S."/>
            <person name="Bowen H."/>
            <person name="Vavikolanu K."/>
            <person name="Mehta A."/>
            <person name="Aluvathingal J."/>
            <person name="Nadendla S."/>
            <person name="Lowell S."/>
            <person name="Myers T."/>
            <person name="Yan Y."/>
            <person name="Sichtig H."/>
        </authorList>
    </citation>
    <scope>NUCLEOTIDE SEQUENCE [LARGE SCALE GENOMIC DNA]</scope>
    <source>
        <strain evidence="4 6">FDAARGOS_1207</strain>
    </source>
</reference>
<dbReference type="OrthoDB" id="9797543at2"/>
<dbReference type="InterPro" id="IPR050400">
    <property type="entry name" value="Bact_Cytoskel_RodZ"/>
</dbReference>
<evidence type="ECO:0000313" key="3">
    <source>
        <dbReference type="EMBL" id="PTI29422.1"/>
    </source>
</evidence>
<evidence type="ECO:0000256" key="1">
    <source>
        <dbReference type="SAM" id="Phobius"/>
    </source>
</evidence>
<reference evidence="3 5" key="1">
    <citation type="journal article" date="2016" name="Front. Microbiol.">
        <title>Comprehensive Phylogenetic Analysis of Bovine Non-aureus Staphylococci Species Based on Whole-Genome Sequencing.</title>
        <authorList>
            <person name="Naushad S."/>
            <person name="Barkema H.W."/>
            <person name="Luby C."/>
            <person name="Condas L.A."/>
            <person name="Nobrega D.B."/>
            <person name="Carson D.A."/>
            <person name="De Buck J."/>
        </authorList>
    </citation>
    <scope>NUCLEOTIDE SEQUENCE [LARGE SCALE GENOMIC DNA]</scope>
    <source>
        <strain evidence="3 5">SNUC 2204</strain>
    </source>
</reference>
<keyword evidence="1" id="KW-0472">Membrane</keyword>
<dbReference type="Gene3D" id="1.10.260.40">
    <property type="entry name" value="lambda repressor-like DNA-binding domains"/>
    <property type="match status" value="1"/>
</dbReference>
<keyword evidence="1" id="KW-0812">Transmembrane</keyword>
<keyword evidence="6" id="KW-1185">Reference proteome</keyword>
<dbReference type="InterPro" id="IPR001387">
    <property type="entry name" value="Cro/C1-type_HTH"/>
</dbReference>
<dbReference type="Proteomes" id="UP000241209">
    <property type="component" value="Unassembled WGS sequence"/>
</dbReference>
<organism evidence="3 5">
    <name type="scientific">Mammaliicoccus vitulinus</name>
    <dbReference type="NCBI Taxonomy" id="71237"/>
    <lineage>
        <taxon>Bacteria</taxon>
        <taxon>Bacillati</taxon>
        <taxon>Bacillota</taxon>
        <taxon>Bacilli</taxon>
        <taxon>Bacillales</taxon>
        <taxon>Staphylococcaceae</taxon>
        <taxon>Mammaliicoccus</taxon>
    </lineage>
</organism>
<dbReference type="EMBL" id="CP069486">
    <property type="protein sequence ID" value="QRO84968.1"/>
    <property type="molecule type" value="Genomic_DNA"/>
</dbReference>
<evidence type="ECO:0000313" key="5">
    <source>
        <dbReference type="Proteomes" id="UP000241209"/>
    </source>
</evidence>
<dbReference type="Pfam" id="PF13413">
    <property type="entry name" value="HTH_25"/>
    <property type="match status" value="1"/>
</dbReference>
<dbReference type="GeneID" id="64116196"/>
<dbReference type="PANTHER" id="PTHR34475">
    <property type="match status" value="1"/>
</dbReference>
<reference evidence="3" key="2">
    <citation type="submission" date="2018-03" db="EMBL/GenBank/DDBJ databases">
        <authorList>
            <person name="Keele B.F."/>
        </authorList>
    </citation>
    <scope>NUCLEOTIDE SEQUENCE</scope>
    <source>
        <strain evidence="3">SNUC 2204</strain>
    </source>
</reference>